<evidence type="ECO:0008006" key="3">
    <source>
        <dbReference type="Google" id="ProtNLM"/>
    </source>
</evidence>
<dbReference type="Pfam" id="PF08892">
    <property type="entry name" value="YqcI_YcgG"/>
    <property type="match status" value="1"/>
</dbReference>
<gene>
    <name evidence="1" type="ORF">GCM10010833_18340</name>
</gene>
<dbReference type="InterPro" id="IPR014988">
    <property type="entry name" value="Uncharacterised_YqcI/YcgG"/>
</dbReference>
<evidence type="ECO:0000313" key="1">
    <source>
        <dbReference type="EMBL" id="GGB63681.1"/>
    </source>
</evidence>
<comment type="caution">
    <text evidence="1">The sequence shown here is derived from an EMBL/GenBank/DDBJ whole genome shotgun (WGS) entry which is preliminary data.</text>
</comment>
<accession>A0ABQ1J9W5</accession>
<organism evidence="1 2">
    <name type="scientific">Blastomonas aquatica</name>
    <dbReference type="NCBI Taxonomy" id="1510276"/>
    <lineage>
        <taxon>Bacteria</taxon>
        <taxon>Pseudomonadati</taxon>
        <taxon>Pseudomonadota</taxon>
        <taxon>Alphaproteobacteria</taxon>
        <taxon>Sphingomonadales</taxon>
        <taxon>Sphingomonadaceae</taxon>
        <taxon>Blastomonas</taxon>
    </lineage>
</organism>
<keyword evidence="2" id="KW-1185">Reference proteome</keyword>
<protein>
    <recommendedName>
        <fullName evidence="3">YqcI/YcgG family protein</fullName>
    </recommendedName>
</protein>
<proteinExistence type="predicted"/>
<sequence length="247" mass="27887">MIQFYATRFTPMRMGGMLTACSNLDHPLAQRFRAFIKTPEFPCVGAKSALAKGQMRIIVGRDLRSGWDDLRILPSLMDIAQDYARDPVPFQSLAVVFEEDAGLTEEQFERHLWQRVQSLTDKDAWLGQKSDPRVSADPDDPHFSLSFGGEAFFVVGLHPGASRPARRFERPALVFNLHDQFEQLRASGLYEKLRGTILDRDIKLAGDINPMLAVHGTISEARQYSGRAVDTAWKCPMSQRKITENAF</sequence>
<name>A0ABQ1J9W5_9SPHN</name>
<dbReference type="EMBL" id="BMGD01000003">
    <property type="protein sequence ID" value="GGB63681.1"/>
    <property type="molecule type" value="Genomic_DNA"/>
</dbReference>
<dbReference type="PANTHER" id="PTHR40045">
    <property type="entry name" value="YCGG FAMILY PROTEIN"/>
    <property type="match status" value="1"/>
</dbReference>
<dbReference type="Proteomes" id="UP000614261">
    <property type="component" value="Unassembled WGS sequence"/>
</dbReference>
<dbReference type="PANTHER" id="PTHR40045:SF1">
    <property type="entry name" value="YQCI_YCGG FAMILY PROTEIN"/>
    <property type="match status" value="1"/>
</dbReference>
<reference evidence="2" key="1">
    <citation type="journal article" date="2019" name="Int. J. Syst. Evol. Microbiol.">
        <title>The Global Catalogue of Microorganisms (GCM) 10K type strain sequencing project: providing services to taxonomists for standard genome sequencing and annotation.</title>
        <authorList>
            <consortium name="The Broad Institute Genomics Platform"/>
            <consortium name="The Broad Institute Genome Sequencing Center for Infectious Disease"/>
            <person name="Wu L."/>
            <person name="Ma J."/>
        </authorList>
    </citation>
    <scope>NUCLEOTIDE SEQUENCE [LARGE SCALE GENOMIC DNA]</scope>
    <source>
        <strain evidence="2">CGMCC 1.12851</strain>
    </source>
</reference>
<dbReference type="NCBIfam" id="NF041366">
    <property type="entry name" value="GntA_guanitoxin"/>
    <property type="match status" value="1"/>
</dbReference>
<evidence type="ECO:0000313" key="2">
    <source>
        <dbReference type="Proteomes" id="UP000614261"/>
    </source>
</evidence>